<gene>
    <name evidence="1" type="ORF">HHI36_003490</name>
</gene>
<name>A0ABD2PEA1_9CUCU</name>
<sequence>MTSHKLITLRWPCATWVEKKSNKFIQSNRNLDFDYSLYTVQMEIQFKCDIYPWLPNGDLKFNLQALLKVKFIFQMGTPIFYYGFKNGVKFCVRICTNDNVRG</sequence>
<dbReference type="EMBL" id="JABFTP020000185">
    <property type="protein sequence ID" value="KAL3289047.1"/>
    <property type="molecule type" value="Genomic_DNA"/>
</dbReference>
<proteinExistence type="predicted"/>
<keyword evidence="2" id="KW-1185">Reference proteome</keyword>
<accession>A0ABD2PEA1</accession>
<dbReference type="Proteomes" id="UP001516400">
    <property type="component" value="Unassembled WGS sequence"/>
</dbReference>
<dbReference type="AlphaFoldDB" id="A0ABD2PEA1"/>
<reference evidence="1 2" key="1">
    <citation type="journal article" date="2021" name="BMC Biol.">
        <title>Horizontally acquired antibacterial genes associated with adaptive radiation of ladybird beetles.</title>
        <authorList>
            <person name="Li H.S."/>
            <person name="Tang X.F."/>
            <person name="Huang Y.H."/>
            <person name="Xu Z.Y."/>
            <person name="Chen M.L."/>
            <person name="Du X.Y."/>
            <person name="Qiu B.Y."/>
            <person name="Chen P.T."/>
            <person name="Zhang W."/>
            <person name="Slipinski A."/>
            <person name="Escalona H.E."/>
            <person name="Waterhouse R.M."/>
            <person name="Zwick A."/>
            <person name="Pang H."/>
        </authorList>
    </citation>
    <scope>NUCLEOTIDE SEQUENCE [LARGE SCALE GENOMIC DNA]</scope>
    <source>
        <strain evidence="1">SYSU2018</strain>
    </source>
</reference>
<evidence type="ECO:0000313" key="1">
    <source>
        <dbReference type="EMBL" id="KAL3289047.1"/>
    </source>
</evidence>
<organism evidence="1 2">
    <name type="scientific">Cryptolaemus montrouzieri</name>
    <dbReference type="NCBI Taxonomy" id="559131"/>
    <lineage>
        <taxon>Eukaryota</taxon>
        <taxon>Metazoa</taxon>
        <taxon>Ecdysozoa</taxon>
        <taxon>Arthropoda</taxon>
        <taxon>Hexapoda</taxon>
        <taxon>Insecta</taxon>
        <taxon>Pterygota</taxon>
        <taxon>Neoptera</taxon>
        <taxon>Endopterygota</taxon>
        <taxon>Coleoptera</taxon>
        <taxon>Polyphaga</taxon>
        <taxon>Cucujiformia</taxon>
        <taxon>Coccinelloidea</taxon>
        <taxon>Coccinellidae</taxon>
        <taxon>Scymninae</taxon>
        <taxon>Scymnini</taxon>
        <taxon>Cryptolaemus</taxon>
    </lineage>
</organism>
<protein>
    <submittedName>
        <fullName evidence="1">Uncharacterized protein</fullName>
    </submittedName>
</protein>
<comment type="caution">
    <text evidence="1">The sequence shown here is derived from an EMBL/GenBank/DDBJ whole genome shotgun (WGS) entry which is preliminary data.</text>
</comment>
<evidence type="ECO:0000313" key="2">
    <source>
        <dbReference type="Proteomes" id="UP001516400"/>
    </source>
</evidence>